<accession>A0ABT3AAC3</accession>
<keyword evidence="2 3" id="KW-0378">Hydrolase</keyword>
<dbReference type="Gene3D" id="3.40.50.1820">
    <property type="entry name" value="alpha/beta hydrolase"/>
    <property type="match status" value="1"/>
</dbReference>
<dbReference type="InterPro" id="IPR029058">
    <property type="entry name" value="AB_hydrolase_fold"/>
</dbReference>
<dbReference type="SUPFAM" id="SSF53474">
    <property type="entry name" value="alpha/beta-Hydrolases"/>
    <property type="match status" value="1"/>
</dbReference>
<dbReference type="Gene3D" id="1.25.40.10">
    <property type="entry name" value="Tetratricopeptide repeat domain"/>
    <property type="match status" value="1"/>
</dbReference>
<dbReference type="EMBL" id="JAOWKX010000006">
    <property type="protein sequence ID" value="MCV2885627.1"/>
    <property type="molecule type" value="Genomic_DNA"/>
</dbReference>
<comment type="similarity">
    <text evidence="1">Belongs to the esterase D family.</text>
</comment>
<organism evidence="3 4">
    <name type="scientific">Fluctibacter corallii</name>
    <dbReference type="NCBI Taxonomy" id="2984329"/>
    <lineage>
        <taxon>Bacteria</taxon>
        <taxon>Pseudomonadati</taxon>
        <taxon>Pseudomonadota</taxon>
        <taxon>Gammaproteobacteria</taxon>
        <taxon>Alteromonadales</taxon>
        <taxon>Alteromonadaceae</taxon>
        <taxon>Fluctibacter</taxon>
    </lineage>
</organism>
<dbReference type="InterPro" id="IPR000801">
    <property type="entry name" value="Esterase-like"/>
</dbReference>
<sequence>MEQSMRYISCVILFFTLFRGSTIYANESHDIYISQSQSAFNNIARHVIDSQNLNGKRVIDISLPANYQETAPHIKYPLVVVLDGEMLFHSVSGFVQFQAMNSQMPEAIVVGIQNAPETRRDMTPKPLSAKGEPLWFGGKEDLYLSFIQNEVLPFLEKSYRIADFKVLIGLSPSASLTLHSFWKQPRLFAGYIVVNQADFGAVGYGSETIFDKVINSVKQQEIGKRYLYISMPKGGATRNPKILDDYERLETKLSPYLTKNLSFKWELIDKQSYAAVLPAIMSGFELIFPSQQWDVNYRKFVTEEANLTLKNIKAHFTKLSEQYGFMALPKGERFYNRNRLKRIVYILIKEKRYSEAEAIMDYWLSIYPHSANAYDTFADLFLAKGNKDIELKHRIKALELAQKNNDYRVELFKAALNNLKSTME</sequence>
<dbReference type="PANTHER" id="PTHR40841:SF2">
    <property type="entry name" value="SIDEROPHORE-DEGRADING ESTERASE (EUROFUNG)"/>
    <property type="match status" value="1"/>
</dbReference>
<evidence type="ECO:0000313" key="3">
    <source>
        <dbReference type="EMBL" id="MCV2885627.1"/>
    </source>
</evidence>
<dbReference type="InterPro" id="IPR052558">
    <property type="entry name" value="Siderophore_Hydrolase_D"/>
</dbReference>
<evidence type="ECO:0000256" key="1">
    <source>
        <dbReference type="ARBA" id="ARBA00005622"/>
    </source>
</evidence>
<proteinExistence type="inferred from homology"/>
<dbReference type="InterPro" id="IPR011990">
    <property type="entry name" value="TPR-like_helical_dom_sf"/>
</dbReference>
<name>A0ABT3AAC3_9ALTE</name>
<protein>
    <submittedName>
        <fullName evidence="3">Alpha/beta hydrolase-fold protein</fullName>
    </submittedName>
</protein>
<dbReference type="RefSeq" id="WP_263712909.1">
    <property type="nucleotide sequence ID" value="NZ_JAOWKX010000006.1"/>
</dbReference>
<dbReference type="GO" id="GO:0016787">
    <property type="term" value="F:hydrolase activity"/>
    <property type="evidence" value="ECO:0007669"/>
    <property type="project" value="UniProtKB-KW"/>
</dbReference>
<dbReference type="Pfam" id="PF00756">
    <property type="entry name" value="Esterase"/>
    <property type="match status" value="1"/>
</dbReference>
<keyword evidence="4" id="KW-1185">Reference proteome</keyword>
<gene>
    <name evidence="3" type="ORF">OE749_13090</name>
</gene>
<reference evidence="3 4" key="1">
    <citation type="submission" date="2022-10" db="EMBL/GenBank/DDBJ databases">
        <title>Aestuariibacter sp. AA17 isolated from Montipora capitata coral fragment.</title>
        <authorList>
            <person name="Emsley S.A."/>
            <person name="Pfannmuller K.M."/>
            <person name="Loughran R.M."/>
            <person name="Shlafstein M."/>
            <person name="Papke E."/>
            <person name="Saw J.H."/>
            <person name="Ushijima B."/>
            <person name="Videau P."/>
        </authorList>
    </citation>
    <scope>NUCLEOTIDE SEQUENCE [LARGE SCALE GENOMIC DNA]</scope>
    <source>
        <strain evidence="3 4">AA17</strain>
    </source>
</reference>
<dbReference type="Proteomes" id="UP001652504">
    <property type="component" value="Unassembled WGS sequence"/>
</dbReference>
<evidence type="ECO:0000313" key="4">
    <source>
        <dbReference type="Proteomes" id="UP001652504"/>
    </source>
</evidence>
<comment type="caution">
    <text evidence="3">The sequence shown here is derived from an EMBL/GenBank/DDBJ whole genome shotgun (WGS) entry which is preliminary data.</text>
</comment>
<evidence type="ECO:0000256" key="2">
    <source>
        <dbReference type="ARBA" id="ARBA00022801"/>
    </source>
</evidence>
<dbReference type="PANTHER" id="PTHR40841">
    <property type="entry name" value="SIDEROPHORE TRIACETYLFUSARININE C ESTERASE"/>
    <property type="match status" value="1"/>
</dbReference>